<organism evidence="10 11">
    <name type="scientific">Eutypa lata (strain UCR-EL1)</name>
    <name type="common">Grapevine dieback disease fungus</name>
    <name type="synonym">Eutypa armeniacae</name>
    <dbReference type="NCBI Taxonomy" id="1287681"/>
    <lineage>
        <taxon>Eukaryota</taxon>
        <taxon>Fungi</taxon>
        <taxon>Dikarya</taxon>
        <taxon>Ascomycota</taxon>
        <taxon>Pezizomycotina</taxon>
        <taxon>Sordariomycetes</taxon>
        <taxon>Xylariomycetidae</taxon>
        <taxon>Xylariales</taxon>
        <taxon>Diatrypaceae</taxon>
        <taxon>Eutypa</taxon>
    </lineage>
</organism>
<name>M7T2D4_EUTLA</name>
<comment type="function">
    <text evidence="6">Component of the cytosolic Fe/S protein assembly machinery. Required for maturation of extramitochondrial Fe/S proteins. May play a role in the transfer of pre-assembled Fe/S clusters to target apoproteins.</text>
</comment>
<evidence type="ECO:0000256" key="7">
    <source>
        <dbReference type="ARBA" id="ARBA00031269"/>
    </source>
</evidence>
<keyword evidence="3" id="KW-0479">Metal-binding</keyword>
<feature type="region of interest" description="Disordered" evidence="8">
    <location>
        <begin position="433"/>
        <end position="459"/>
    </location>
</feature>
<comment type="similarity">
    <text evidence="1">Belongs to the NARF family.</text>
</comment>
<evidence type="ECO:0000256" key="2">
    <source>
        <dbReference type="ARBA" id="ARBA00022485"/>
    </source>
</evidence>
<evidence type="ECO:0000256" key="6">
    <source>
        <dbReference type="ARBA" id="ARBA00025099"/>
    </source>
</evidence>
<sequence>MSAILSADDLNDFISPGVACIKPVESLPTAPPTPPASESLEHEVILDGQGPSSSTSASASTSAPATQISLTDCLACSGCVTSAEAVLVSLQSHSELLHALDGAPGLRIREGENGEGVVGVEGLENPDSKLYVASVSPQTRASLAAAMGRGISEREAGNMVTQLLMGTDEGLRTGGQWNNAFTWVVDTNTAREACLLLGAEEVLSGGVENGGAVKPILSSSCPGWVCYAEKTHPHVLPHMSRVKSPQALMGTLLKTTLSRRLGISPSRIWHLAVMPCFDKKLEASREELTDAIWGDGCAKHGIVRDVDCVITSKEILMLAESRGIDFFGLSRSPVPASTQTPPFPDPTLQRFLFPPRRIRQSDPAAGTSGGNLHFTLQYVAAQHPGAKIETVRGRNVDVVEYTIKSASGELVFKAARYYGFRNIQNLVRRLKPARPSRMPGANKAVVGGGATKRPTGGKSAGLEHAYVEVMACPGGCTNGGGQIKVDDPVIVERSGLGAKPGPHEQKRWLAQVDEAYFSAEEEEEDGDGDVEMDRDPALWRNGGDAVFCDMVGGISPSYIHDTLAHWASITGIDIDRLTRTSFREVVSDVGKNKPSDTERVVQLAGKIGGGW</sequence>
<proteinExistence type="inferred from homology"/>
<keyword evidence="11" id="KW-1185">Reference proteome</keyword>
<keyword evidence="4" id="KW-0408">Iron</keyword>
<evidence type="ECO:0000313" key="10">
    <source>
        <dbReference type="EMBL" id="EMR71008.1"/>
    </source>
</evidence>
<evidence type="ECO:0000313" key="11">
    <source>
        <dbReference type="Proteomes" id="UP000012174"/>
    </source>
</evidence>
<evidence type="ECO:0000256" key="8">
    <source>
        <dbReference type="SAM" id="MobiDB-lite"/>
    </source>
</evidence>
<dbReference type="GO" id="GO:0051539">
    <property type="term" value="F:4 iron, 4 sulfur cluster binding"/>
    <property type="evidence" value="ECO:0007669"/>
    <property type="project" value="UniProtKB-KW"/>
</dbReference>
<dbReference type="AlphaFoldDB" id="M7T2D4"/>
<evidence type="ECO:0000256" key="4">
    <source>
        <dbReference type="ARBA" id="ARBA00023004"/>
    </source>
</evidence>
<dbReference type="Gene3D" id="3.40.950.10">
    <property type="entry name" value="Fe-only Hydrogenase (Larger Subunit), Chain L, domain 3"/>
    <property type="match status" value="1"/>
</dbReference>
<dbReference type="Gene3D" id="3.40.50.1780">
    <property type="match status" value="1"/>
</dbReference>
<dbReference type="OMA" id="GYLHHVL"/>
<dbReference type="PANTHER" id="PTHR11615">
    <property type="entry name" value="NITRATE, FORMATE, IRON DEHYDROGENASE"/>
    <property type="match status" value="1"/>
</dbReference>
<protein>
    <recommendedName>
        <fullName evidence="7">Nuclear architecture-related protein 1</fullName>
    </recommendedName>
</protein>
<gene>
    <name evidence="10" type="ORF">UCREL1_1976</name>
</gene>
<dbReference type="HOGENOM" id="CLU_018240_0_1_1"/>
<evidence type="ECO:0000259" key="9">
    <source>
        <dbReference type="Pfam" id="PF02906"/>
    </source>
</evidence>
<dbReference type="InterPro" id="IPR050340">
    <property type="entry name" value="Cytosolic_Fe-S_CAF"/>
</dbReference>
<dbReference type="EMBL" id="KB705728">
    <property type="protein sequence ID" value="EMR71008.1"/>
    <property type="molecule type" value="Genomic_DNA"/>
</dbReference>
<dbReference type="GO" id="GO:0046872">
    <property type="term" value="F:metal ion binding"/>
    <property type="evidence" value="ECO:0007669"/>
    <property type="project" value="UniProtKB-KW"/>
</dbReference>
<reference evidence="11" key="1">
    <citation type="journal article" date="2013" name="Genome Announc.">
        <title>Draft genome sequence of the grapevine dieback fungus Eutypa lata UCR-EL1.</title>
        <authorList>
            <person name="Blanco-Ulate B."/>
            <person name="Rolshausen P.E."/>
            <person name="Cantu D."/>
        </authorList>
    </citation>
    <scope>NUCLEOTIDE SEQUENCE [LARGE SCALE GENOMIC DNA]</scope>
    <source>
        <strain evidence="11">UCR-EL1</strain>
    </source>
</reference>
<keyword evidence="5" id="KW-0411">Iron-sulfur</keyword>
<accession>M7T2D4</accession>
<dbReference type="Pfam" id="PF02906">
    <property type="entry name" value="Fe_hyd_lg_C"/>
    <property type="match status" value="1"/>
</dbReference>
<dbReference type="OrthoDB" id="10253113at2759"/>
<dbReference type="eggNOG" id="KOG2439">
    <property type="taxonomic scope" value="Eukaryota"/>
</dbReference>
<dbReference type="FunFam" id="3.40.50.1780:FF:000004">
    <property type="entry name" value="Cytosolic Fe-S cluster assembly factor nar1"/>
    <property type="match status" value="1"/>
</dbReference>
<dbReference type="Proteomes" id="UP000012174">
    <property type="component" value="Unassembled WGS sequence"/>
</dbReference>
<dbReference type="InterPro" id="IPR004108">
    <property type="entry name" value="Fe_hydrogenase_lsu_C"/>
</dbReference>
<evidence type="ECO:0000256" key="5">
    <source>
        <dbReference type="ARBA" id="ARBA00023014"/>
    </source>
</evidence>
<dbReference type="InterPro" id="IPR009016">
    <property type="entry name" value="Fe_hydrogenase"/>
</dbReference>
<evidence type="ECO:0000256" key="3">
    <source>
        <dbReference type="ARBA" id="ARBA00022723"/>
    </source>
</evidence>
<keyword evidence="2" id="KW-0004">4Fe-4S</keyword>
<dbReference type="KEGG" id="ela:UCREL1_1976"/>
<dbReference type="SUPFAM" id="SSF53920">
    <property type="entry name" value="Fe-only hydrogenase"/>
    <property type="match status" value="1"/>
</dbReference>
<dbReference type="STRING" id="1287681.M7T2D4"/>
<feature type="domain" description="Iron hydrogenase large subunit C-terminal" evidence="9">
    <location>
        <begin position="131"/>
        <end position="480"/>
    </location>
</feature>
<evidence type="ECO:0000256" key="1">
    <source>
        <dbReference type="ARBA" id="ARBA00006596"/>
    </source>
</evidence>